<dbReference type="RefSeq" id="WP_207549512.1">
    <property type="nucleotide sequence ID" value="NZ_FOSV01000060.1"/>
</dbReference>
<sequence length="418" mass="46688">RARLLTSPHVRLLQSWLILSISPVQSQPVRSSSLRDELSPISSWCHIFDPQSFGLVKETTLYSSISHIATCWSGLAIAEAQLLANRPVEALKLAACLATATFAVARTAALWPQTPLADSVNRYTECNRFVRGAENNSAIISKLKPIWESLNEYAKGTLNPKRQTVRLLKILDSARRQRDDDEAAAIWGGLDNDEIFSFLPSFSNRSPEERVKIFDLLTNAASNSDGSYREILCFMAGYVATVAAGGQSSVGLAESISDELPEVLAWTYIIGGVGVVIPWSSSFVGLGRLVYREINRPFHLDEAPICDFALDEAVCLIDSHLSDPYVHLKIKQQRIVSVAIYPGVNINIPLQDQPEVKTRSSVATETRKENFEMRRVVDDLWPYIKEKIINEGMHFNTRNYQGSGKRKSLQRRLPLDKD</sequence>
<accession>A0A1I4N7A2</accession>
<evidence type="ECO:0000313" key="1">
    <source>
        <dbReference type="EMBL" id="SFM11113.1"/>
    </source>
</evidence>
<protein>
    <submittedName>
        <fullName evidence="1">Uncharacterized protein</fullName>
    </submittedName>
</protein>
<proteinExistence type="predicted"/>
<name>A0A1I4N7A2_9HYPH</name>
<reference evidence="2" key="1">
    <citation type="submission" date="2016-10" db="EMBL/GenBank/DDBJ databases">
        <authorList>
            <person name="Varghese N."/>
            <person name="Submissions S."/>
        </authorList>
    </citation>
    <scope>NUCLEOTIDE SEQUENCE [LARGE SCALE GENOMIC DNA]</scope>
    <source>
        <strain evidence="2">CGMCC 1.6474</strain>
    </source>
</reference>
<feature type="non-terminal residue" evidence="1">
    <location>
        <position position="1"/>
    </location>
</feature>
<dbReference type="Proteomes" id="UP000198804">
    <property type="component" value="Unassembled WGS sequence"/>
</dbReference>
<organism evidence="1 2">
    <name type="scientific">Methylorubrum salsuginis</name>
    <dbReference type="NCBI Taxonomy" id="414703"/>
    <lineage>
        <taxon>Bacteria</taxon>
        <taxon>Pseudomonadati</taxon>
        <taxon>Pseudomonadota</taxon>
        <taxon>Alphaproteobacteria</taxon>
        <taxon>Hyphomicrobiales</taxon>
        <taxon>Methylobacteriaceae</taxon>
        <taxon>Methylorubrum</taxon>
    </lineage>
</organism>
<gene>
    <name evidence="1" type="ORF">SAMN04488125_1601</name>
</gene>
<keyword evidence="2" id="KW-1185">Reference proteome</keyword>
<dbReference type="EMBL" id="FOSV01000060">
    <property type="protein sequence ID" value="SFM11113.1"/>
    <property type="molecule type" value="Genomic_DNA"/>
</dbReference>
<evidence type="ECO:0000313" key="2">
    <source>
        <dbReference type="Proteomes" id="UP000198804"/>
    </source>
</evidence>
<dbReference type="AlphaFoldDB" id="A0A1I4N7A2"/>